<protein>
    <recommendedName>
        <fullName evidence="4">Acylphosphatase-like domain-containing protein</fullName>
    </recommendedName>
</protein>
<dbReference type="InterPro" id="IPR036046">
    <property type="entry name" value="Acylphosphatase-like_dom_sf"/>
</dbReference>
<comment type="similarity">
    <text evidence="2">Belongs to the acylphosphatase family.</text>
</comment>
<dbReference type="InterPro" id="IPR001792">
    <property type="entry name" value="Acylphosphatase-like_dom"/>
</dbReference>
<feature type="signal peptide" evidence="3">
    <location>
        <begin position="1"/>
        <end position="30"/>
    </location>
</feature>
<proteinExistence type="inferred from homology"/>
<dbReference type="Gene3D" id="3.30.70.100">
    <property type="match status" value="1"/>
</dbReference>
<evidence type="ECO:0000256" key="3">
    <source>
        <dbReference type="SAM" id="SignalP"/>
    </source>
</evidence>
<evidence type="ECO:0000259" key="4">
    <source>
        <dbReference type="PROSITE" id="PS51160"/>
    </source>
</evidence>
<keyword evidence="3" id="KW-0732">Signal</keyword>
<reference evidence="5" key="1">
    <citation type="submission" date="2021-01" db="EMBL/GenBank/DDBJ databases">
        <authorList>
            <person name="Corre E."/>
            <person name="Pelletier E."/>
            <person name="Niang G."/>
            <person name="Scheremetjew M."/>
            <person name="Finn R."/>
            <person name="Kale V."/>
            <person name="Holt S."/>
            <person name="Cochrane G."/>
            <person name="Meng A."/>
            <person name="Brown T."/>
            <person name="Cohen L."/>
        </authorList>
    </citation>
    <scope>NUCLEOTIDE SEQUENCE</scope>
    <source>
        <strain evidence="5">CCAP1064/1</strain>
    </source>
</reference>
<organism evidence="5">
    <name type="scientific">Proboscia inermis</name>
    <dbReference type="NCBI Taxonomy" id="420281"/>
    <lineage>
        <taxon>Eukaryota</taxon>
        <taxon>Sar</taxon>
        <taxon>Stramenopiles</taxon>
        <taxon>Ochrophyta</taxon>
        <taxon>Bacillariophyta</taxon>
        <taxon>Coscinodiscophyceae</taxon>
        <taxon>Rhizosoleniophycidae</taxon>
        <taxon>Rhizosoleniales</taxon>
        <taxon>Rhizosoleniaceae</taxon>
        <taxon>Proboscia</taxon>
    </lineage>
</organism>
<evidence type="ECO:0000256" key="1">
    <source>
        <dbReference type="PROSITE-ProRule" id="PRU00520"/>
    </source>
</evidence>
<accession>A0A7S0GB52</accession>
<dbReference type="AlphaFoldDB" id="A0A7S0GB52"/>
<comment type="caution">
    <text evidence="1">Lacks conserved residue(s) required for the propagation of feature annotation.</text>
</comment>
<gene>
    <name evidence="5" type="ORF">PINE0816_LOCUS2359</name>
</gene>
<dbReference type="SUPFAM" id="SSF54975">
    <property type="entry name" value="Acylphosphatase/BLUF domain-like"/>
    <property type="match status" value="1"/>
</dbReference>
<name>A0A7S0GB52_9STRA</name>
<dbReference type="EMBL" id="HBEL01004925">
    <property type="protein sequence ID" value="CAD8406243.1"/>
    <property type="molecule type" value="Transcribed_RNA"/>
</dbReference>
<dbReference type="Pfam" id="PF00708">
    <property type="entry name" value="Acylphosphatase"/>
    <property type="match status" value="1"/>
</dbReference>
<evidence type="ECO:0000256" key="2">
    <source>
        <dbReference type="RuleBase" id="RU004168"/>
    </source>
</evidence>
<feature type="chain" id="PRO_5031309466" description="Acylphosphatase-like domain-containing protein" evidence="3">
    <location>
        <begin position="31"/>
        <end position="153"/>
    </location>
</feature>
<evidence type="ECO:0000313" key="5">
    <source>
        <dbReference type="EMBL" id="CAD8406243.1"/>
    </source>
</evidence>
<sequence length="153" mass="16882">MSASKNMHSMTVRTLLLAGMFLFQILAVSSFCVVPPQAKISASHLAMSSNTDNMNEVVACRILLKGDVGGGYYRSCVKNEATQFRNLCGTMTPPDDDTAEIYVEGKRKTVEGFVRWCERADKKVGMSQIIKVESVSYEDEPTGLYDGFYIGTN</sequence>
<dbReference type="PROSITE" id="PS51160">
    <property type="entry name" value="ACYLPHOSPHATASE_3"/>
    <property type="match status" value="1"/>
</dbReference>
<feature type="domain" description="Acylphosphatase-like" evidence="4">
    <location>
        <begin position="59"/>
        <end position="152"/>
    </location>
</feature>